<feature type="compositionally biased region" description="Basic and acidic residues" evidence="1">
    <location>
        <begin position="394"/>
        <end position="403"/>
    </location>
</feature>
<accession>A0AA39XTB5</accession>
<proteinExistence type="predicted"/>
<evidence type="ECO:0000313" key="2">
    <source>
        <dbReference type="EMBL" id="KAK0639857.1"/>
    </source>
</evidence>
<comment type="caution">
    <text evidence="2">The sequence shown here is derived from an EMBL/GenBank/DDBJ whole genome shotgun (WGS) entry which is preliminary data.</text>
</comment>
<feature type="region of interest" description="Disordered" evidence="1">
    <location>
        <begin position="390"/>
        <end position="420"/>
    </location>
</feature>
<keyword evidence="3" id="KW-1185">Reference proteome</keyword>
<feature type="compositionally biased region" description="Polar residues" evidence="1">
    <location>
        <begin position="126"/>
        <end position="158"/>
    </location>
</feature>
<dbReference type="AlphaFoldDB" id="A0AA39XTB5"/>
<feature type="region of interest" description="Disordered" evidence="1">
    <location>
        <begin position="1"/>
        <end position="21"/>
    </location>
</feature>
<sequence length="420" mass="46653">MGRARSIARTANQRHRKLSQGRIEITGNQQRAGAVQVSPSASIRLSGPRRARRVSPSLCPTSTIFMVSSESHITMTTEVAAQLPLLRPNARPITNMSATKPKMSWPSAKPQGITKPNPFSKAAVRKSQSLKISRLASRSPSTTSIASDDSEASTSTGLDSPIKFPLELILPELGLTLHPGQHRTHPFLHNPATAALFPISQLSTASGLTPPNIPRLVRARLLETLILCHDWRDMLWRQALPSPLFWQQVAIHAPWSRRVNWSHLRDLILSIISQITLMHVQLARSSLGRDVRRMTTISVAALRAARDMDLYEQDRKRGGTRPYLMSSHVRFKGEWALDGFVRTRKGKMMEGMESMTQEEAEWLKLLFLTGEEQGLWWWIKGLGVGVGAGTGVRKGSEESEGSSRRSSWLETVLDSDSDGI</sequence>
<reference evidence="2" key="1">
    <citation type="submission" date="2023-06" db="EMBL/GenBank/DDBJ databases">
        <title>Genome-scale phylogeny and comparative genomics of the fungal order Sordariales.</title>
        <authorList>
            <consortium name="Lawrence Berkeley National Laboratory"/>
            <person name="Hensen N."/>
            <person name="Bonometti L."/>
            <person name="Westerberg I."/>
            <person name="Brannstrom I.O."/>
            <person name="Guillou S."/>
            <person name="Cros-Aarteil S."/>
            <person name="Calhoun S."/>
            <person name="Haridas S."/>
            <person name="Kuo A."/>
            <person name="Mondo S."/>
            <person name="Pangilinan J."/>
            <person name="Riley R."/>
            <person name="Labutti K."/>
            <person name="Andreopoulos B."/>
            <person name="Lipzen A."/>
            <person name="Chen C."/>
            <person name="Yanf M."/>
            <person name="Daum C."/>
            <person name="Ng V."/>
            <person name="Clum A."/>
            <person name="Steindorff A."/>
            <person name="Ohm R."/>
            <person name="Martin F."/>
            <person name="Silar P."/>
            <person name="Natvig D."/>
            <person name="Lalanne C."/>
            <person name="Gautier V."/>
            <person name="Ament-Velasquez S.L."/>
            <person name="Kruys A."/>
            <person name="Hutchinson M.I."/>
            <person name="Powell A.J."/>
            <person name="Barry K."/>
            <person name="Miller A.N."/>
            <person name="Grigoriev I.V."/>
            <person name="Debuchy R."/>
            <person name="Gladieux P."/>
            <person name="Thoren M.H."/>
            <person name="Johannesson H."/>
        </authorList>
    </citation>
    <scope>NUCLEOTIDE SEQUENCE</scope>
    <source>
        <strain evidence="2">SMH2532-1</strain>
    </source>
</reference>
<evidence type="ECO:0000256" key="1">
    <source>
        <dbReference type="SAM" id="MobiDB-lite"/>
    </source>
</evidence>
<dbReference type="Proteomes" id="UP001174936">
    <property type="component" value="Unassembled WGS sequence"/>
</dbReference>
<protein>
    <submittedName>
        <fullName evidence="2">Uncharacterized protein</fullName>
    </submittedName>
</protein>
<feature type="region of interest" description="Disordered" evidence="1">
    <location>
        <begin position="97"/>
        <end position="158"/>
    </location>
</feature>
<organism evidence="2 3">
    <name type="scientific">Cercophora newfieldiana</name>
    <dbReference type="NCBI Taxonomy" id="92897"/>
    <lineage>
        <taxon>Eukaryota</taxon>
        <taxon>Fungi</taxon>
        <taxon>Dikarya</taxon>
        <taxon>Ascomycota</taxon>
        <taxon>Pezizomycotina</taxon>
        <taxon>Sordariomycetes</taxon>
        <taxon>Sordariomycetidae</taxon>
        <taxon>Sordariales</taxon>
        <taxon>Lasiosphaeriaceae</taxon>
        <taxon>Cercophora</taxon>
    </lineage>
</organism>
<evidence type="ECO:0000313" key="3">
    <source>
        <dbReference type="Proteomes" id="UP001174936"/>
    </source>
</evidence>
<dbReference type="EMBL" id="JAULSV010000007">
    <property type="protein sequence ID" value="KAK0639857.1"/>
    <property type="molecule type" value="Genomic_DNA"/>
</dbReference>
<name>A0AA39XTB5_9PEZI</name>
<gene>
    <name evidence="2" type="ORF">B0T16DRAFT_423822</name>
</gene>